<reference evidence="1" key="1">
    <citation type="submission" date="2011-07" db="EMBL/GenBank/DDBJ databases">
        <authorList>
            <person name="Stanhope M.J."/>
            <person name="Durkin A.S."/>
            <person name="Hostetler J."/>
            <person name="Kim M."/>
            <person name="Radune D."/>
            <person name="Singh I."/>
            <person name="Town C.D."/>
        </authorList>
    </citation>
    <scope>NUCLEOTIDE SEQUENCE [LARGE SCALE GENOMIC DNA]</scope>
    <source>
        <strain evidence="1">HS-6</strain>
    </source>
</reference>
<keyword evidence="2" id="KW-1185">Reference proteome</keyword>
<evidence type="ECO:0000313" key="1">
    <source>
        <dbReference type="EMBL" id="EHI73574.1"/>
    </source>
</evidence>
<name>G5JRW0_STRCG</name>
<dbReference type="AlphaFoldDB" id="G5JRW0"/>
<evidence type="ECO:0000313" key="2">
    <source>
        <dbReference type="Proteomes" id="UP000004322"/>
    </source>
</evidence>
<protein>
    <submittedName>
        <fullName evidence="1">Uncharacterized protein</fullName>
    </submittedName>
</protein>
<dbReference type="EMBL" id="AEUV02000002">
    <property type="protein sequence ID" value="EHI73574.1"/>
    <property type="molecule type" value="Genomic_DNA"/>
</dbReference>
<dbReference type="Proteomes" id="UP000004322">
    <property type="component" value="Unassembled WGS sequence"/>
</dbReference>
<comment type="caution">
    <text evidence="1">The sequence shown here is derived from an EMBL/GenBank/DDBJ whole genome shotgun (WGS) entry which is preliminary data.</text>
</comment>
<gene>
    <name evidence="1" type="ORF">STRCR_0818</name>
</gene>
<accession>G5JRW0</accession>
<organism evidence="1 2">
    <name type="scientific">Streptococcus criceti HS-6</name>
    <dbReference type="NCBI Taxonomy" id="873449"/>
    <lineage>
        <taxon>Bacteria</taxon>
        <taxon>Bacillati</taxon>
        <taxon>Bacillota</taxon>
        <taxon>Bacilli</taxon>
        <taxon>Lactobacillales</taxon>
        <taxon>Streptococcaceae</taxon>
        <taxon>Streptococcus</taxon>
    </lineage>
</organism>
<sequence length="42" mass="4770">MTKRKVSFFDIAVFLFPLLNGKARIEKEPRLSTPMPADIGAY</sequence>
<proteinExistence type="predicted"/>
<dbReference type="STRING" id="873449.STRCR_0818"/>